<dbReference type="Proteomes" id="UP000193240">
    <property type="component" value="Unassembled WGS sequence"/>
</dbReference>
<keyword evidence="2" id="KW-1133">Transmembrane helix</keyword>
<feature type="region of interest" description="Disordered" evidence="1">
    <location>
        <begin position="118"/>
        <end position="181"/>
    </location>
</feature>
<feature type="compositionally biased region" description="Polar residues" evidence="1">
    <location>
        <begin position="158"/>
        <end position="178"/>
    </location>
</feature>
<keyword evidence="2" id="KW-0472">Membrane</keyword>
<keyword evidence="2" id="KW-0812">Transmembrane</keyword>
<feature type="transmembrane region" description="Helical" evidence="2">
    <location>
        <begin position="237"/>
        <end position="257"/>
    </location>
</feature>
<dbReference type="AlphaFoldDB" id="A0A1Y2M9S0"/>
<evidence type="ECO:0000313" key="4">
    <source>
        <dbReference type="Proteomes" id="UP000193240"/>
    </source>
</evidence>
<sequence>MVQDPNFWRRFSVAVHNDEAAMLAKDLESGKKETKHAYVVSHSSPLDSPTTPNSQTLLSPAFPPAAFARPLSAPVPILQREAASAREQRRSHAAGEKSVYFSASVEEKAPEMIALHKLPSPSSPQTSRFSISPPPSPKLNRISRLRFPLTSHPPTQPSTPLSATFAPSTKTSSPSTRWSRIKHPNGSRLSLGVSLSGRPKSAFRFWTTISADAATSRDSEWLEGQQRKARQRTWMCWLFWMVFLVVVVGAVVTVVVLRGKGII</sequence>
<dbReference type="InParanoid" id="A0A1Y2M9S0"/>
<accession>A0A1Y2M9S0</accession>
<evidence type="ECO:0000256" key="1">
    <source>
        <dbReference type="SAM" id="MobiDB-lite"/>
    </source>
</evidence>
<protein>
    <submittedName>
        <fullName evidence="3">Uncharacterized protein</fullName>
    </submittedName>
</protein>
<organism evidence="3 4">
    <name type="scientific">Epicoccum nigrum</name>
    <name type="common">Soil fungus</name>
    <name type="synonym">Epicoccum purpurascens</name>
    <dbReference type="NCBI Taxonomy" id="105696"/>
    <lineage>
        <taxon>Eukaryota</taxon>
        <taxon>Fungi</taxon>
        <taxon>Dikarya</taxon>
        <taxon>Ascomycota</taxon>
        <taxon>Pezizomycotina</taxon>
        <taxon>Dothideomycetes</taxon>
        <taxon>Pleosporomycetidae</taxon>
        <taxon>Pleosporales</taxon>
        <taxon>Pleosporineae</taxon>
        <taxon>Didymellaceae</taxon>
        <taxon>Epicoccum</taxon>
    </lineage>
</organism>
<dbReference type="EMBL" id="KZ107839">
    <property type="protein sequence ID" value="OSS52845.1"/>
    <property type="molecule type" value="Genomic_DNA"/>
</dbReference>
<dbReference type="OMA" id="KERHRTW"/>
<keyword evidence="4" id="KW-1185">Reference proteome</keyword>
<gene>
    <name evidence="3" type="ORF">B5807_02443</name>
</gene>
<reference evidence="3 4" key="1">
    <citation type="journal article" date="2017" name="Genome Announc.">
        <title>Genome sequence of the saprophytic ascomycete Epicoccum nigrum ICMP 19927 strain isolated from New Zealand.</title>
        <authorList>
            <person name="Fokin M."/>
            <person name="Fleetwood D."/>
            <person name="Weir B.S."/>
            <person name="Villas-Boas S.G."/>
        </authorList>
    </citation>
    <scope>NUCLEOTIDE SEQUENCE [LARGE SCALE GENOMIC DNA]</scope>
    <source>
        <strain evidence="3 4">ICMP 19927</strain>
    </source>
</reference>
<proteinExistence type="predicted"/>
<evidence type="ECO:0000256" key="2">
    <source>
        <dbReference type="SAM" id="Phobius"/>
    </source>
</evidence>
<name>A0A1Y2M9S0_EPING</name>
<evidence type="ECO:0000313" key="3">
    <source>
        <dbReference type="EMBL" id="OSS52845.1"/>
    </source>
</evidence>